<evidence type="ECO:0008006" key="5">
    <source>
        <dbReference type="Google" id="ProtNLM"/>
    </source>
</evidence>
<feature type="region of interest" description="Disordered" evidence="1">
    <location>
        <begin position="88"/>
        <end position="118"/>
    </location>
</feature>
<evidence type="ECO:0000256" key="2">
    <source>
        <dbReference type="SAM" id="Phobius"/>
    </source>
</evidence>
<dbReference type="OrthoDB" id="5187715at2"/>
<dbReference type="AlphaFoldDB" id="G7H611"/>
<dbReference type="Pfam" id="PF04977">
    <property type="entry name" value="DivIC"/>
    <property type="match status" value="1"/>
</dbReference>
<name>G7H611_9ACTN</name>
<organism evidence="3 4">
    <name type="scientific">Gordonia araii NBRC 100433</name>
    <dbReference type="NCBI Taxonomy" id="1073574"/>
    <lineage>
        <taxon>Bacteria</taxon>
        <taxon>Bacillati</taxon>
        <taxon>Actinomycetota</taxon>
        <taxon>Actinomycetes</taxon>
        <taxon>Mycobacteriales</taxon>
        <taxon>Gordoniaceae</taxon>
        <taxon>Gordonia</taxon>
    </lineage>
</organism>
<comment type="caution">
    <text evidence="3">The sequence shown here is derived from an EMBL/GenBank/DDBJ whole genome shotgun (WGS) entry which is preliminary data.</text>
</comment>
<gene>
    <name evidence="3" type="ORF">GOARA_067_00750</name>
</gene>
<dbReference type="EMBL" id="BAEE01000067">
    <property type="protein sequence ID" value="GAB11333.1"/>
    <property type="molecule type" value="Genomic_DNA"/>
</dbReference>
<keyword evidence="2" id="KW-0812">Transmembrane</keyword>
<keyword evidence="2" id="KW-0472">Membrane</keyword>
<keyword evidence="2" id="KW-1133">Transmembrane helix</keyword>
<keyword evidence="4" id="KW-1185">Reference proteome</keyword>
<dbReference type="Proteomes" id="UP000035088">
    <property type="component" value="Unassembled WGS sequence"/>
</dbReference>
<evidence type="ECO:0000313" key="4">
    <source>
        <dbReference type="Proteomes" id="UP000035088"/>
    </source>
</evidence>
<dbReference type="RefSeq" id="WP_007323408.1">
    <property type="nucleotide sequence ID" value="NZ_BAEE01000067.1"/>
</dbReference>
<proteinExistence type="predicted"/>
<feature type="compositionally biased region" description="Basic residues" evidence="1">
    <location>
        <begin position="102"/>
        <end position="118"/>
    </location>
</feature>
<evidence type="ECO:0000313" key="3">
    <source>
        <dbReference type="EMBL" id="GAB11333.1"/>
    </source>
</evidence>
<protein>
    <recommendedName>
        <fullName evidence="5">Septum formation initiator family protein</fullName>
    </recommendedName>
</protein>
<accession>G7H611</accession>
<reference evidence="3 4" key="1">
    <citation type="submission" date="2011-11" db="EMBL/GenBank/DDBJ databases">
        <title>Whole genome shotgun sequence of Gordonia araii NBRC 100433.</title>
        <authorList>
            <person name="Yoshida Y."/>
            <person name="Hosoyama A."/>
            <person name="Tsuchikane K."/>
            <person name="Katsumata H."/>
            <person name="Yamazaki S."/>
            <person name="Fujita N."/>
        </authorList>
    </citation>
    <scope>NUCLEOTIDE SEQUENCE [LARGE SCALE GENOMIC DNA]</scope>
    <source>
        <strain evidence="3 4">NBRC 100433</strain>
    </source>
</reference>
<feature type="region of interest" description="Disordered" evidence="1">
    <location>
        <begin position="1"/>
        <end position="71"/>
    </location>
</feature>
<sequence length="251" mass="27407">MAGRRKERADRTRSTRSSRNRPGASRPAAGRRPRNPAPQAAEPITDATSLDLINDDEVAEPPVPSAAVDADAVDGDVIDVDADVDGGDTGADDAVEAEPARVRQRRTSARAAAHRPRRAPARALAARWERLNPRRAIVLAVVLGFVALTLAMPLRTYFSQRAEADQMRATNAALEREIADLTRKVNEQGDPAYTEAQARARLQYVRPGETPFVLEIPGREAAAQERRRAAERAANPWFANLWDSVATPPQK</sequence>
<feature type="transmembrane region" description="Helical" evidence="2">
    <location>
        <begin position="136"/>
        <end position="158"/>
    </location>
</feature>
<dbReference type="STRING" id="1073574.GOARA_067_00750"/>
<dbReference type="InterPro" id="IPR007060">
    <property type="entry name" value="FtsL/DivIC"/>
</dbReference>
<evidence type="ECO:0000256" key="1">
    <source>
        <dbReference type="SAM" id="MobiDB-lite"/>
    </source>
</evidence>